<evidence type="ECO:0000256" key="1">
    <source>
        <dbReference type="ARBA" id="ARBA00004123"/>
    </source>
</evidence>
<dbReference type="Pfam" id="PF00096">
    <property type="entry name" value="zf-C2H2"/>
    <property type="match status" value="2"/>
</dbReference>
<keyword evidence="4 7" id="KW-0863">Zinc-finger</keyword>
<feature type="domain" description="C2H2-type" evidence="9">
    <location>
        <begin position="344"/>
        <end position="371"/>
    </location>
</feature>
<dbReference type="SMART" id="SM00355">
    <property type="entry name" value="ZnF_C2H2"/>
    <property type="match status" value="2"/>
</dbReference>
<protein>
    <recommendedName>
        <fullName evidence="9">C2H2-type domain-containing protein</fullName>
    </recommendedName>
</protein>
<reference evidence="10 11" key="1">
    <citation type="submission" date="2024-06" db="EMBL/GenBank/DDBJ databases">
        <authorList>
            <person name="Pan Q."/>
            <person name="Wen M."/>
            <person name="Jouanno E."/>
            <person name="Zahm M."/>
            <person name="Klopp C."/>
            <person name="Cabau C."/>
            <person name="Louis A."/>
            <person name="Berthelot C."/>
            <person name="Parey E."/>
            <person name="Roest Crollius H."/>
            <person name="Montfort J."/>
            <person name="Robinson-Rechavi M."/>
            <person name="Bouchez O."/>
            <person name="Lampietro C."/>
            <person name="Lopez Roques C."/>
            <person name="Donnadieu C."/>
            <person name="Postlethwait J."/>
            <person name="Bobe J."/>
            <person name="Verreycken H."/>
            <person name="Guiguen Y."/>
        </authorList>
    </citation>
    <scope>NUCLEOTIDE SEQUENCE [LARGE SCALE GENOMIC DNA]</scope>
    <source>
        <strain evidence="10">Up_M1</strain>
        <tissue evidence="10">Testis</tissue>
    </source>
</reference>
<dbReference type="PROSITE" id="PS00028">
    <property type="entry name" value="ZINC_FINGER_C2H2_1"/>
    <property type="match status" value="2"/>
</dbReference>
<dbReference type="GO" id="GO:0005634">
    <property type="term" value="C:nucleus"/>
    <property type="evidence" value="ECO:0007669"/>
    <property type="project" value="UniProtKB-SubCell"/>
</dbReference>
<feature type="compositionally biased region" description="Basic and acidic residues" evidence="8">
    <location>
        <begin position="67"/>
        <end position="77"/>
    </location>
</feature>
<feature type="region of interest" description="Disordered" evidence="8">
    <location>
        <begin position="66"/>
        <end position="145"/>
    </location>
</feature>
<feature type="region of interest" description="Disordered" evidence="8">
    <location>
        <begin position="265"/>
        <end position="288"/>
    </location>
</feature>
<dbReference type="GO" id="GO:0008270">
    <property type="term" value="F:zinc ion binding"/>
    <property type="evidence" value="ECO:0007669"/>
    <property type="project" value="UniProtKB-KW"/>
</dbReference>
<dbReference type="PROSITE" id="PS50157">
    <property type="entry name" value="ZINC_FINGER_C2H2_2"/>
    <property type="match status" value="2"/>
</dbReference>
<dbReference type="AlphaFoldDB" id="A0ABD0WL95"/>
<dbReference type="EMBL" id="JAGEUA010000009">
    <property type="protein sequence ID" value="KAL0966296.1"/>
    <property type="molecule type" value="Genomic_DNA"/>
</dbReference>
<evidence type="ECO:0000313" key="10">
    <source>
        <dbReference type="EMBL" id="KAL0966296.1"/>
    </source>
</evidence>
<feature type="compositionally biased region" description="Low complexity" evidence="8">
    <location>
        <begin position="78"/>
        <end position="88"/>
    </location>
</feature>
<evidence type="ECO:0000256" key="3">
    <source>
        <dbReference type="ARBA" id="ARBA00022737"/>
    </source>
</evidence>
<comment type="caution">
    <text evidence="10">The sequence shown here is derived from an EMBL/GenBank/DDBJ whole genome shotgun (WGS) entry which is preliminary data.</text>
</comment>
<evidence type="ECO:0000256" key="7">
    <source>
        <dbReference type="PROSITE-ProRule" id="PRU00042"/>
    </source>
</evidence>
<sequence length="404" mass="45344">MLFQESTTNSVTFQNKLTSVMDVLAKAAVAEISKMFDDGFAVLRLEICQRENEIESLKRKLLFMENESQRTRSKPRESGCSSTSSSSSNRVVQGSKGADEDASQRSLEQITREKVITPKDDQAHQHKLHPPAKPAELSEQHTSGQRAGACDLTLMVKTEQEYDVISLHTSGSEHGTDISDHQETEFAVDGRDSQLWASVSESICDNDSPDCTYSTEQYPQDTDPEAQLIQREVEGLESDPSPEMGYINRLMKEEMQSQSVWSDQRRTTTNLDQALPGQPGDETMYPGRREEGTSARVLSDKPTQAREGAACSNGWLSNVFSLAPNCFNSVKVAPKRSPAREKWFVCMYCGKSFDRVSHLEMHQRIHTGEKPYSCATCGRCFAQQSNLRTHQRVHRGLRTNQTVY</sequence>
<keyword evidence="6" id="KW-0539">Nucleus</keyword>
<evidence type="ECO:0000256" key="2">
    <source>
        <dbReference type="ARBA" id="ARBA00022723"/>
    </source>
</evidence>
<keyword evidence="5" id="KW-0862">Zinc</keyword>
<evidence type="ECO:0000313" key="11">
    <source>
        <dbReference type="Proteomes" id="UP001557470"/>
    </source>
</evidence>
<dbReference type="Proteomes" id="UP001557470">
    <property type="component" value="Unassembled WGS sequence"/>
</dbReference>
<feature type="domain" description="C2H2-type" evidence="9">
    <location>
        <begin position="372"/>
        <end position="399"/>
    </location>
</feature>
<dbReference type="PANTHER" id="PTHR14196">
    <property type="entry name" value="ODD-SKIPPED - RELATED"/>
    <property type="match status" value="1"/>
</dbReference>
<dbReference type="InterPro" id="IPR013087">
    <property type="entry name" value="Znf_C2H2_type"/>
</dbReference>
<feature type="compositionally biased region" description="Basic and acidic residues" evidence="8">
    <location>
        <begin position="110"/>
        <end position="124"/>
    </location>
</feature>
<accession>A0ABD0WL95</accession>
<dbReference type="FunFam" id="3.30.160.60:FF:000512">
    <property type="entry name" value="zinc finger protein 197 isoform X1"/>
    <property type="match status" value="1"/>
</dbReference>
<dbReference type="FunFam" id="3.30.160.60:FF:000710">
    <property type="entry name" value="Zinc finger protein 768"/>
    <property type="match status" value="1"/>
</dbReference>
<dbReference type="InterPro" id="IPR050717">
    <property type="entry name" value="C2H2-ZF_Transcription_Reg"/>
</dbReference>
<comment type="subcellular location">
    <subcellularLocation>
        <location evidence="1">Nucleus</location>
    </subcellularLocation>
</comment>
<proteinExistence type="predicted"/>
<evidence type="ECO:0000256" key="8">
    <source>
        <dbReference type="SAM" id="MobiDB-lite"/>
    </source>
</evidence>
<gene>
    <name evidence="10" type="ORF">UPYG_G00293510</name>
</gene>
<name>A0ABD0WL95_UMBPY</name>
<dbReference type="InterPro" id="IPR036236">
    <property type="entry name" value="Znf_C2H2_sf"/>
</dbReference>
<evidence type="ECO:0000259" key="9">
    <source>
        <dbReference type="PROSITE" id="PS50157"/>
    </source>
</evidence>
<keyword evidence="11" id="KW-1185">Reference proteome</keyword>
<evidence type="ECO:0000256" key="4">
    <source>
        <dbReference type="ARBA" id="ARBA00022771"/>
    </source>
</evidence>
<keyword evidence="3" id="KW-0677">Repeat</keyword>
<evidence type="ECO:0000256" key="5">
    <source>
        <dbReference type="ARBA" id="ARBA00022833"/>
    </source>
</evidence>
<organism evidence="10 11">
    <name type="scientific">Umbra pygmaea</name>
    <name type="common">Eastern mudminnow</name>
    <dbReference type="NCBI Taxonomy" id="75934"/>
    <lineage>
        <taxon>Eukaryota</taxon>
        <taxon>Metazoa</taxon>
        <taxon>Chordata</taxon>
        <taxon>Craniata</taxon>
        <taxon>Vertebrata</taxon>
        <taxon>Euteleostomi</taxon>
        <taxon>Actinopterygii</taxon>
        <taxon>Neopterygii</taxon>
        <taxon>Teleostei</taxon>
        <taxon>Protacanthopterygii</taxon>
        <taxon>Esociformes</taxon>
        <taxon>Umbridae</taxon>
        <taxon>Umbra</taxon>
    </lineage>
</organism>
<dbReference type="Gene3D" id="3.30.160.60">
    <property type="entry name" value="Classic Zinc Finger"/>
    <property type="match status" value="2"/>
</dbReference>
<dbReference type="PANTHER" id="PTHR14196:SF12">
    <property type="entry name" value="ZINC FINGER PROTEIN 208-LIKE"/>
    <property type="match status" value="1"/>
</dbReference>
<evidence type="ECO:0000256" key="6">
    <source>
        <dbReference type="ARBA" id="ARBA00023242"/>
    </source>
</evidence>
<dbReference type="SUPFAM" id="SSF57667">
    <property type="entry name" value="beta-beta-alpha zinc fingers"/>
    <property type="match status" value="1"/>
</dbReference>
<keyword evidence="2" id="KW-0479">Metal-binding</keyword>